<reference evidence="11 12" key="1">
    <citation type="submission" date="2022-09" db="EMBL/GenBank/DDBJ databases">
        <title>Complete genome sequence of Janibacter terrae strain COS04-44, PCL-degrading bacteria isolated from oil spilled coast.</title>
        <authorList>
            <person name="Park H."/>
            <person name="Kim J.Y."/>
            <person name="An S.H."/>
            <person name="Lee C.M."/>
            <person name="Weon H.-Y."/>
        </authorList>
    </citation>
    <scope>NUCLEOTIDE SEQUENCE [LARGE SCALE GENOMIC DNA]</scope>
    <source>
        <strain evidence="11 12">COS04-44</strain>
    </source>
</reference>
<evidence type="ECO:0000256" key="3">
    <source>
        <dbReference type="ARBA" id="ARBA00022679"/>
    </source>
</evidence>
<gene>
    <name evidence="11" type="ORF">N5P18_16670</name>
</gene>
<keyword evidence="8" id="KW-0460">Magnesium</keyword>
<dbReference type="CDD" id="cd05403">
    <property type="entry name" value="NT_KNTase_like"/>
    <property type="match status" value="1"/>
</dbReference>
<dbReference type="InterPro" id="IPR001387">
    <property type="entry name" value="Cro/C1-type_HTH"/>
</dbReference>
<accession>A0ABZ2FD72</accession>
<dbReference type="InterPro" id="IPR010982">
    <property type="entry name" value="Lambda_DNA-bd_dom_sf"/>
</dbReference>
<evidence type="ECO:0000313" key="11">
    <source>
        <dbReference type="EMBL" id="WWF05262.1"/>
    </source>
</evidence>
<dbReference type="Pfam" id="PF01909">
    <property type="entry name" value="NTP_transf_2"/>
    <property type="match status" value="1"/>
</dbReference>
<dbReference type="SUPFAM" id="SSF81301">
    <property type="entry name" value="Nucleotidyltransferase"/>
    <property type="match status" value="1"/>
</dbReference>
<keyword evidence="7" id="KW-0067">ATP-binding</keyword>
<evidence type="ECO:0000256" key="6">
    <source>
        <dbReference type="ARBA" id="ARBA00022741"/>
    </source>
</evidence>
<keyword evidence="3" id="KW-0808">Transferase</keyword>
<dbReference type="Pfam" id="PF01381">
    <property type="entry name" value="HTH_3"/>
    <property type="match status" value="1"/>
</dbReference>
<keyword evidence="6" id="KW-0547">Nucleotide-binding</keyword>
<keyword evidence="5" id="KW-0479">Metal-binding</keyword>
<dbReference type="RefSeq" id="WP_082807525.1">
    <property type="nucleotide sequence ID" value="NZ_CP104874.1"/>
</dbReference>
<name>A0ABZ2FD72_9MICO</name>
<evidence type="ECO:0000256" key="2">
    <source>
        <dbReference type="ARBA" id="ARBA00022649"/>
    </source>
</evidence>
<comment type="cofactor">
    <cofactor evidence="1">
        <name>Mg(2+)</name>
        <dbReference type="ChEBI" id="CHEBI:18420"/>
    </cofactor>
</comment>
<evidence type="ECO:0000313" key="12">
    <source>
        <dbReference type="Proteomes" id="UP001381003"/>
    </source>
</evidence>
<evidence type="ECO:0000256" key="1">
    <source>
        <dbReference type="ARBA" id="ARBA00001946"/>
    </source>
</evidence>
<evidence type="ECO:0000256" key="9">
    <source>
        <dbReference type="ARBA" id="ARBA00038276"/>
    </source>
</evidence>
<sequence length="147" mass="15928">MDIRARRRAAGMSQAQLAHAAQVSQPNLSAYENGRRSPSQAVLTRLEAALETPLAHRVERHRGAILGLVAQHHARSPRIFGSVARGDAAPGSDLDLLVEFTDTASLLDEVGLRLALRDLLDAEVDVVGADTLRGEVRERILREATPL</sequence>
<dbReference type="InterPro" id="IPR043519">
    <property type="entry name" value="NT_sf"/>
</dbReference>
<evidence type="ECO:0000256" key="8">
    <source>
        <dbReference type="ARBA" id="ARBA00022842"/>
    </source>
</evidence>
<dbReference type="Gene3D" id="1.10.260.40">
    <property type="entry name" value="lambda repressor-like DNA-binding domains"/>
    <property type="match status" value="1"/>
</dbReference>
<keyword evidence="4" id="KW-0548">Nucleotidyltransferase</keyword>
<evidence type="ECO:0000259" key="10">
    <source>
        <dbReference type="PROSITE" id="PS50943"/>
    </source>
</evidence>
<dbReference type="PROSITE" id="PS50943">
    <property type="entry name" value="HTH_CROC1"/>
    <property type="match status" value="1"/>
</dbReference>
<comment type="similarity">
    <text evidence="9">Belongs to the MntA antitoxin family.</text>
</comment>
<dbReference type="CDD" id="cd00093">
    <property type="entry name" value="HTH_XRE"/>
    <property type="match status" value="1"/>
</dbReference>
<keyword evidence="2" id="KW-1277">Toxin-antitoxin system</keyword>
<dbReference type="Gene3D" id="3.30.460.10">
    <property type="entry name" value="Beta Polymerase, domain 2"/>
    <property type="match status" value="1"/>
</dbReference>
<keyword evidence="12" id="KW-1185">Reference proteome</keyword>
<dbReference type="PANTHER" id="PTHR33571:SF12">
    <property type="entry name" value="BSL3053 PROTEIN"/>
    <property type="match status" value="1"/>
</dbReference>
<dbReference type="Proteomes" id="UP001381003">
    <property type="component" value="Chromosome"/>
</dbReference>
<dbReference type="PANTHER" id="PTHR33571">
    <property type="entry name" value="SSL8005 PROTEIN"/>
    <property type="match status" value="1"/>
</dbReference>
<proteinExistence type="inferred from homology"/>
<dbReference type="InterPro" id="IPR052038">
    <property type="entry name" value="Type-VII_TA_antitoxin"/>
</dbReference>
<dbReference type="EMBL" id="CP104874">
    <property type="protein sequence ID" value="WWF05262.1"/>
    <property type="molecule type" value="Genomic_DNA"/>
</dbReference>
<evidence type="ECO:0000256" key="4">
    <source>
        <dbReference type="ARBA" id="ARBA00022695"/>
    </source>
</evidence>
<dbReference type="SUPFAM" id="SSF47413">
    <property type="entry name" value="lambda repressor-like DNA-binding domains"/>
    <property type="match status" value="1"/>
</dbReference>
<evidence type="ECO:0000256" key="5">
    <source>
        <dbReference type="ARBA" id="ARBA00022723"/>
    </source>
</evidence>
<evidence type="ECO:0000256" key="7">
    <source>
        <dbReference type="ARBA" id="ARBA00022840"/>
    </source>
</evidence>
<organism evidence="11 12">
    <name type="scientific">Janibacter terrae</name>
    <dbReference type="NCBI Taxonomy" id="103817"/>
    <lineage>
        <taxon>Bacteria</taxon>
        <taxon>Bacillati</taxon>
        <taxon>Actinomycetota</taxon>
        <taxon>Actinomycetes</taxon>
        <taxon>Micrococcales</taxon>
        <taxon>Intrasporangiaceae</taxon>
        <taxon>Janibacter</taxon>
    </lineage>
</organism>
<feature type="domain" description="HTH cro/C1-type" evidence="10">
    <location>
        <begin position="3"/>
        <end position="57"/>
    </location>
</feature>
<dbReference type="SMART" id="SM00530">
    <property type="entry name" value="HTH_XRE"/>
    <property type="match status" value="1"/>
</dbReference>
<protein>
    <submittedName>
        <fullName evidence="11">Helix-turn-helix domain-containing protein</fullName>
    </submittedName>
</protein>
<dbReference type="InterPro" id="IPR002934">
    <property type="entry name" value="Polymerase_NTP_transf_dom"/>
</dbReference>